<organism evidence="6 7">
    <name type="scientific">Jimgerdemannia flammicorona</name>
    <dbReference type="NCBI Taxonomy" id="994334"/>
    <lineage>
        <taxon>Eukaryota</taxon>
        <taxon>Fungi</taxon>
        <taxon>Fungi incertae sedis</taxon>
        <taxon>Mucoromycota</taxon>
        <taxon>Mucoromycotina</taxon>
        <taxon>Endogonomycetes</taxon>
        <taxon>Endogonales</taxon>
        <taxon>Endogonaceae</taxon>
        <taxon>Jimgerdemannia</taxon>
    </lineage>
</organism>
<accession>A0A433PXZ7</accession>
<keyword evidence="4" id="KW-0812">Transmembrane</keyword>
<dbReference type="InterPro" id="IPR011043">
    <property type="entry name" value="Gal_Oxase/kelch_b-propeller"/>
</dbReference>
<dbReference type="GO" id="GO:1902929">
    <property type="term" value="C:plasma membrane of growing cell tip"/>
    <property type="evidence" value="ECO:0007669"/>
    <property type="project" value="TreeGrafter"/>
</dbReference>
<evidence type="ECO:0000256" key="2">
    <source>
        <dbReference type="PROSITE-ProRule" id="PRU00192"/>
    </source>
</evidence>
<dbReference type="CDD" id="cd00174">
    <property type="entry name" value="SH3"/>
    <property type="match status" value="1"/>
</dbReference>
<dbReference type="InterPro" id="IPR024982">
    <property type="entry name" value="Rax2-like_C"/>
</dbReference>
<evidence type="ECO:0000256" key="3">
    <source>
        <dbReference type="SAM" id="MobiDB-lite"/>
    </source>
</evidence>
<feature type="compositionally biased region" description="Basic and acidic residues" evidence="3">
    <location>
        <begin position="671"/>
        <end position="681"/>
    </location>
</feature>
<comment type="caution">
    <text evidence="6">The sequence shown here is derived from an EMBL/GenBank/DDBJ whole genome shotgun (WGS) entry which is preliminary data.</text>
</comment>
<keyword evidence="4" id="KW-1133">Transmembrane helix</keyword>
<feature type="domain" description="SH3" evidence="5">
    <location>
        <begin position="844"/>
        <end position="889"/>
    </location>
</feature>
<dbReference type="PANTHER" id="PTHR31778:SF2">
    <property type="entry name" value="BUD SITE SELECTION PROTEIN RAX2"/>
    <property type="match status" value="1"/>
</dbReference>
<feature type="transmembrane region" description="Helical" evidence="4">
    <location>
        <begin position="585"/>
        <end position="616"/>
    </location>
</feature>
<dbReference type="Gene3D" id="2.30.30.40">
    <property type="entry name" value="SH3 Domains"/>
    <property type="match status" value="1"/>
</dbReference>
<name>A0A433PXZ7_9FUNG</name>
<dbReference type="AlphaFoldDB" id="A0A433PXZ7"/>
<dbReference type="PROSITE" id="PS50002">
    <property type="entry name" value="SH3"/>
    <property type="match status" value="1"/>
</dbReference>
<dbReference type="Pfam" id="PF12768">
    <property type="entry name" value="Rax2"/>
    <property type="match status" value="1"/>
</dbReference>
<dbReference type="PANTHER" id="PTHR31778">
    <property type="entry name" value="BUD SITE SELECTION PROTEIN RAX2"/>
    <property type="match status" value="1"/>
</dbReference>
<feature type="region of interest" description="Disordered" evidence="3">
    <location>
        <begin position="662"/>
        <end position="682"/>
    </location>
</feature>
<dbReference type="InterPro" id="IPR015915">
    <property type="entry name" value="Kelch-typ_b-propeller"/>
</dbReference>
<dbReference type="Gene3D" id="2.120.10.80">
    <property type="entry name" value="Kelch-type beta propeller"/>
    <property type="match status" value="1"/>
</dbReference>
<sequence length="889" mass="94395">QLPPFSTVNDIETSTGDLYIGGRFVGSTGYSNIVKYTYSPTPRLNLLSSGGLNGNVSVLTLVNGDLFVGGSFSATANNSHKLNNVARYTITNNTNQWHSLESGVNGPVTTIVPLTGTTSQTPHARLHISGNFTQLISTSFSGQPELSTGYALWNTATNAWQASPPGVPFIDGTASVILPYINATNASNIMQATFFAGRLSGAQNLQAFGLSSLNSNETSITPGLSPYPLFDPTSFFASSANTTPFTVNAGVFWTDPNNGNASVTIVGGSFQITEGVRDLAFYENGTWSGAIGTPWVGVVDALAIYNNTLYIGGVFNVSTSNGALMSHSIVAWDLLRKTYLPLSDLSTNSGAEARVHVLQFRPDTGLLIVAGLFDKAGSLPCSGVCSFDTSKMQWYALGLGIQGEARDLDFVDSSVYVAGDLSLNGASVRVAQFDFNSQQWSPLGPQTGDDSLPGPAVAVTYDHITGKTFIAGSSVNGSYLRQYDGSKYIVLTPELKPNTYITQLFVVPATPQNASAPENNVIKKDTMLMVAGLLDIPGFGNVSAALFDGVDWYPYLVATGASGGPGVINSIFFKNCCPLSGGRSFLPIPIVILISIAIALGLVFFIVLVALAILYLKRKREAQQNPNPRPESYYGKPPRRPQSLLAMLGPGADNVLNNPEKTAAAAAAARSDSRASHRRPDSGLAHEMVESAVVSGALSGAGSTAAIASYRNGSRDHLQQPDPARPDSEIFQSIYATDRPESQDYYSSFAPIGRSSAMRTESTDYSIAFGSEYESISALAVAPGSRSETAADFSTYYSDEPGTDMGLRDSAASEFGSLSTPVRGFAAMMTAAAMNDTAVPASEDHPHLYYAKYQFKAREHGELGFEVGDRIVVVDTSDDIWWMGSKDNG</sequence>
<dbReference type="InterPro" id="IPR036028">
    <property type="entry name" value="SH3-like_dom_sf"/>
</dbReference>
<evidence type="ECO:0000259" key="5">
    <source>
        <dbReference type="PROSITE" id="PS50002"/>
    </source>
</evidence>
<evidence type="ECO:0000313" key="7">
    <source>
        <dbReference type="Proteomes" id="UP000274822"/>
    </source>
</evidence>
<reference evidence="6 7" key="1">
    <citation type="journal article" date="2018" name="New Phytol.">
        <title>Phylogenomics of Endogonaceae and evolution of mycorrhizas within Mucoromycota.</title>
        <authorList>
            <person name="Chang Y."/>
            <person name="Desiro A."/>
            <person name="Na H."/>
            <person name="Sandor L."/>
            <person name="Lipzen A."/>
            <person name="Clum A."/>
            <person name="Barry K."/>
            <person name="Grigoriev I.V."/>
            <person name="Martin F.M."/>
            <person name="Stajich J.E."/>
            <person name="Smith M.E."/>
            <person name="Bonito G."/>
            <person name="Spatafora J.W."/>
        </authorList>
    </citation>
    <scope>NUCLEOTIDE SEQUENCE [LARGE SCALE GENOMIC DNA]</scope>
    <source>
        <strain evidence="6 7">AD002</strain>
    </source>
</reference>
<dbReference type="InterPro" id="IPR001452">
    <property type="entry name" value="SH3_domain"/>
</dbReference>
<dbReference type="Proteomes" id="UP000274822">
    <property type="component" value="Unassembled WGS sequence"/>
</dbReference>
<dbReference type="EMBL" id="RBNJ01020152">
    <property type="protein sequence ID" value="RUS22439.1"/>
    <property type="molecule type" value="Genomic_DNA"/>
</dbReference>
<keyword evidence="1 2" id="KW-0728">SH3 domain</keyword>
<evidence type="ECO:0000256" key="1">
    <source>
        <dbReference type="ARBA" id="ARBA00022443"/>
    </source>
</evidence>
<proteinExistence type="predicted"/>
<dbReference type="SUPFAM" id="SSF50965">
    <property type="entry name" value="Galactose oxidase, central domain"/>
    <property type="match status" value="1"/>
</dbReference>
<dbReference type="SUPFAM" id="SSF50044">
    <property type="entry name" value="SH3-domain"/>
    <property type="match status" value="1"/>
</dbReference>
<keyword evidence="4" id="KW-0472">Membrane</keyword>
<gene>
    <name evidence="6" type="ORF">BC938DRAFT_475245</name>
</gene>
<evidence type="ECO:0000313" key="6">
    <source>
        <dbReference type="EMBL" id="RUS22439.1"/>
    </source>
</evidence>
<protein>
    <submittedName>
        <fullName evidence="6">Cortical protein marker for cell polarity-domain-containing protein</fullName>
    </submittedName>
</protein>
<dbReference type="Pfam" id="PF00018">
    <property type="entry name" value="SH3_1"/>
    <property type="match status" value="1"/>
</dbReference>
<evidence type="ECO:0000256" key="4">
    <source>
        <dbReference type="SAM" id="Phobius"/>
    </source>
</evidence>
<keyword evidence="7" id="KW-1185">Reference proteome</keyword>
<feature type="non-terminal residue" evidence="6">
    <location>
        <position position="1"/>
    </location>
</feature>